<accession>A0A150PGW0</accession>
<dbReference type="InterPro" id="IPR006549">
    <property type="entry name" value="HAD-SF_hydro_IIIA"/>
</dbReference>
<dbReference type="InterPro" id="IPR050791">
    <property type="entry name" value="Aldo-Keto_reductase"/>
</dbReference>
<dbReference type="InterPro" id="IPR036812">
    <property type="entry name" value="NAD(P)_OxRdtase_dom_sf"/>
</dbReference>
<dbReference type="InterPro" id="IPR023210">
    <property type="entry name" value="NADP_OxRdtase_dom"/>
</dbReference>
<dbReference type="CDD" id="cd19088">
    <property type="entry name" value="AKR_AKR13B1"/>
    <property type="match status" value="1"/>
</dbReference>
<dbReference type="Gene3D" id="3.20.20.100">
    <property type="entry name" value="NADP-dependent oxidoreductase domain"/>
    <property type="match status" value="1"/>
</dbReference>
<evidence type="ECO:0000313" key="3">
    <source>
        <dbReference type="EMBL" id="KYF54931.1"/>
    </source>
</evidence>
<dbReference type="PANTHER" id="PTHR43625:SF40">
    <property type="entry name" value="ALDO-KETO REDUCTASE YAKC [NADP(+)]"/>
    <property type="match status" value="1"/>
</dbReference>
<dbReference type="SUPFAM" id="SSF56784">
    <property type="entry name" value="HAD-like"/>
    <property type="match status" value="1"/>
</dbReference>
<proteinExistence type="predicted"/>
<reference evidence="3 4" key="1">
    <citation type="submission" date="2014-02" db="EMBL/GenBank/DDBJ databases">
        <title>The small core and large imbalanced accessory genome model reveals a collaborative survival strategy of Sorangium cellulosum strains in nature.</title>
        <authorList>
            <person name="Han K."/>
            <person name="Peng R."/>
            <person name="Blom J."/>
            <person name="Li Y.-Z."/>
        </authorList>
    </citation>
    <scope>NUCLEOTIDE SEQUENCE [LARGE SCALE GENOMIC DNA]</scope>
    <source>
        <strain evidence="3 4">So0157-18</strain>
    </source>
</reference>
<protein>
    <submittedName>
        <fullName evidence="3">Oxidoreductase</fullName>
    </submittedName>
</protein>
<dbReference type="AlphaFoldDB" id="A0A150PGW0"/>
<dbReference type="Pfam" id="PF13671">
    <property type="entry name" value="AAA_33"/>
    <property type="match status" value="1"/>
</dbReference>
<dbReference type="NCBIfam" id="TIGR01662">
    <property type="entry name" value="HAD-SF-IIIA"/>
    <property type="match status" value="1"/>
</dbReference>
<dbReference type="Gene3D" id="3.40.50.1000">
    <property type="entry name" value="HAD superfamily/HAD-like"/>
    <property type="match status" value="1"/>
</dbReference>
<comment type="caution">
    <text evidence="3">The sequence shown here is derived from an EMBL/GenBank/DDBJ whole genome shotgun (WGS) entry which is preliminary data.</text>
</comment>
<dbReference type="EMBL" id="JELX01002577">
    <property type="protein sequence ID" value="KYF54931.1"/>
    <property type="molecule type" value="Genomic_DNA"/>
</dbReference>
<dbReference type="SUPFAM" id="SSF52540">
    <property type="entry name" value="P-loop containing nucleoside triphosphate hydrolases"/>
    <property type="match status" value="1"/>
</dbReference>
<organism evidence="3 4">
    <name type="scientific">Sorangium cellulosum</name>
    <name type="common">Polyangium cellulosum</name>
    <dbReference type="NCBI Taxonomy" id="56"/>
    <lineage>
        <taxon>Bacteria</taxon>
        <taxon>Pseudomonadati</taxon>
        <taxon>Myxococcota</taxon>
        <taxon>Polyangia</taxon>
        <taxon>Polyangiales</taxon>
        <taxon>Polyangiaceae</taxon>
        <taxon>Sorangium</taxon>
    </lineage>
</organism>
<dbReference type="PANTHER" id="PTHR43625">
    <property type="entry name" value="AFLATOXIN B1 ALDEHYDE REDUCTASE"/>
    <property type="match status" value="1"/>
</dbReference>
<keyword evidence="1" id="KW-0560">Oxidoreductase</keyword>
<sequence length="636" mass="69120">MTHAPSPYGVLGHLDVPLGLGLLRLATEGRPSEDDAIAVIHVALDRGIRLLDTADSYCLTDREVHYGERLVRKALDAWSGPRDDVRVITKAGLTRPKGRWAPNGGRDHLRRTVEGSLKALGVSRIFMLLLHVTDPRIPLEESLAALAELQREGLIEHLGLSNTSIAEVRQAERHFPVRAIQEELSVLDRGSAARGLFELARHMGIPFLAHRPLGGHAKVDNLLKNRAIKPIAARHGITPHEAALAALLDLGPPVLPLFGATKRESVESCLRALRVPFGPRDRADLAKTSFAPTADVLASVAPPVVPAGLRELEPGEGPGDAPEVVVIMGIQGAGKSSEVARYTANGYARLNRDELGGTLDGVVKKLGELLSSGQTRVVLDNTYGTRASRYAVLRMAHAHGVPVRCRYLATPIHEAYANVVLRVLERYGKLLGPEDMKALGKEDPNLPPPQALSRWAASFEAPHADEGFSVVEEIPFARRVDPLFTGKGLLLDVDGTLRRTKSGEIYPRDPDDVELLPGRRAVLERWVNDGYRLFFVSNQSGISKGSVTEEAVLAAFARTVELLGLPVAEVVYCPHPAFPVGCFCRKPLPGLGVALIQRHKLAREHLVMVGDMESDREFAQALGAKYMTAEELFPGE</sequence>
<evidence type="ECO:0000259" key="2">
    <source>
        <dbReference type="Pfam" id="PF00248"/>
    </source>
</evidence>
<dbReference type="InterPro" id="IPR013954">
    <property type="entry name" value="PNK3P"/>
</dbReference>
<evidence type="ECO:0000256" key="1">
    <source>
        <dbReference type="ARBA" id="ARBA00023002"/>
    </source>
</evidence>
<gene>
    <name evidence="3" type="ORF">BE04_04960</name>
</gene>
<dbReference type="GO" id="GO:0016491">
    <property type="term" value="F:oxidoreductase activity"/>
    <property type="evidence" value="ECO:0007669"/>
    <property type="project" value="UniProtKB-KW"/>
</dbReference>
<dbReference type="Proteomes" id="UP000075604">
    <property type="component" value="Unassembled WGS sequence"/>
</dbReference>
<dbReference type="InterPro" id="IPR036412">
    <property type="entry name" value="HAD-like_sf"/>
</dbReference>
<dbReference type="InterPro" id="IPR023214">
    <property type="entry name" value="HAD_sf"/>
</dbReference>
<dbReference type="Gene3D" id="3.40.50.300">
    <property type="entry name" value="P-loop containing nucleotide triphosphate hydrolases"/>
    <property type="match status" value="1"/>
</dbReference>
<dbReference type="SUPFAM" id="SSF51430">
    <property type="entry name" value="NAD(P)-linked oxidoreductase"/>
    <property type="match status" value="1"/>
</dbReference>
<evidence type="ECO:0000313" key="4">
    <source>
        <dbReference type="Proteomes" id="UP000075604"/>
    </source>
</evidence>
<feature type="domain" description="NADP-dependent oxidoreductase" evidence="2">
    <location>
        <begin position="17"/>
        <end position="283"/>
    </location>
</feature>
<dbReference type="Pfam" id="PF08645">
    <property type="entry name" value="PNK3P"/>
    <property type="match status" value="1"/>
</dbReference>
<dbReference type="InterPro" id="IPR027417">
    <property type="entry name" value="P-loop_NTPase"/>
</dbReference>
<name>A0A150PGW0_SORCE</name>
<dbReference type="Pfam" id="PF00248">
    <property type="entry name" value="Aldo_ket_red"/>
    <property type="match status" value="1"/>
</dbReference>
<dbReference type="GO" id="GO:0005737">
    <property type="term" value="C:cytoplasm"/>
    <property type="evidence" value="ECO:0007669"/>
    <property type="project" value="TreeGrafter"/>
</dbReference>